<dbReference type="PANTHER" id="PTHR22847:SF637">
    <property type="entry name" value="WD REPEAT DOMAIN 5B"/>
    <property type="match status" value="1"/>
</dbReference>
<dbReference type="InterPro" id="IPR015943">
    <property type="entry name" value="WD40/YVTN_repeat-like_dom_sf"/>
</dbReference>
<dbReference type="HOGENOM" id="CLU_003454_0_0_3"/>
<evidence type="ECO:0000256" key="4">
    <source>
        <dbReference type="SAM" id="MobiDB-lite"/>
    </source>
</evidence>
<dbReference type="PROSITE" id="PS50082">
    <property type="entry name" value="WD_REPEATS_2"/>
    <property type="match status" value="11"/>
</dbReference>
<dbReference type="InterPro" id="IPR027417">
    <property type="entry name" value="P-loop_NTPase"/>
</dbReference>
<dbReference type="Gene3D" id="2.130.10.10">
    <property type="entry name" value="YVTN repeat-like/Quinoprotein amine dehydrogenase"/>
    <property type="match status" value="4"/>
</dbReference>
<sequence length="1209" mass="134883">MAEFHYQVGGSLINDAPSYITRQADTDLYAALKRGEFCYVLNSRQMGKSSLLVRTRYRLQQEGYGCAVLDMTTIGSENITPLQWYKGIVKDLWRNFKPLRKFDLQGWWRDEEDVSLLQRLSYFFRDVLLTHLPEQPIVIFIDEIDSILTLPFAVDDFFALIRFCYNQRAVDAEYQRLSFAIFGVATPSDLIRDRKRTPFNLGTAIALNGFTLQEALPLTTGLRLSGGHAENVMQAILDWTNGQPFLTQKLCQLVISSSRDAVSGMLTLPPGNEAYWVESLVRERMINEWEAQDEPEHLRTIRNRILSQQETAGRFLGIYQQILQSSGQETALEESIPPVATDDSPEQTELLLSGLVIKQDGWLRVKNRVYAEVFNLTWVEAQLVQLRPYAAALKEWVQGGRADESRLLRGQALQQAQLWSQGKRLSDLDYQFLAASVECDRKQVQQAMEADRLKVVEALLHEEQKAIKLQRRLLIASSFALLVALGFGTLTFWQFRQARLSEIHALVSSAAGNFDSHRQLEAIIHAIRAETLQSSLIRAEPKLQEQGKAVLRQVILGADEINRLDIGAGAWDVAVSPDGQLLGVAALDGTVQLWRPNGQRVATLRGHQAAVHAVDFSPDGRLLATGSTDQTVKLWRVDGTLLKTLTRHQARVHTVKFSPDGQRLASIDSDQKAYLWNTTQPASQLGRLIQPLPNCNYLAFSPDRRWIVASFGPARRFRDPPREIQLKRPKDNNTETTEPPLPANVRLLTAEGRLVREFATERGPIFALSFSPDSRLIATASVDGPVNLWQLDGSLGKTFIGHRSNVRTIAFSPDGQWLATAGTDQDIRLWQTEGGWLKTFAGHQATVWNVVFSPAGQWLASASEDGTVRLWKPRQPLWDVLAGHTDTVNNLLFTPEFNQLLSLSVDRRLNIWQEDSGDNFQAVPVQSIVTSPLSVRGLALSNQGDVIAIAYQSGQIELRRRNGSLVQTLEANGGIRGVAFSPDGRQVISGGSNGTVKLWRRDKLGRFPRHPDQSLVGHQTAVYAVSFNPQGNLIASGSADQTIKLWRPNGQLFQTLTGHRGAINSVSFSPDGKTLASASSDNTVKLWQPGKDAVKTLEGHDAGVADVKFSPDGRLLASASVDGKVKVWTLAGSLLRTLTGHEGLVQTVAFSPNGRLIASAGVDRRIILWHWNKILQLQELNYACHWIKDYWQSHPDLHQQDRSLCQGIL</sequence>
<keyword evidence="5" id="KW-0812">Transmembrane</keyword>
<evidence type="ECO:0000313" key="6">
    <source>
        <dbReference type="EMBL" id="ACL46565.1"/>
    </source>
</evidence>
<dbReference type="SUPFAM" id="SSF52540">
    <property type="entry name" value="P-loop containing nucleoside triphosphate hydrolases"/>
    <property type="match status" value="1"/>
</dbReference>
<organism evidence="6">
    <name type="scientific">Cyanothece sp. (strain PCC 7425 / ATCC 29141)</name>
    <dbReference type="NCBI Taxonomy" id="395961"/>
    <lineage>
        <taxon>Bacteria</taxon>
        <taxon>Bacillati</taxon>
        <taxon>Cyanobacteriota</taxon>
        <taxon>Cyanophyceae</taxon>
        <taxon>Gomontiellales</taxon>
        <taxon>Cyanothecaceae</taxon>
        <taxon>Cyanothece</taxon>
    </lineage>
</organism>
<evidence type="ECO:0000256" key="2">
    <source>
        <dbReference type="ARBA" id="ARBA00022737"/>
    </source>
</evidence>
<protein>
    <submittedName>
        <fullName evidence="6">WD-40 repeat protein</fullName>
    </submittedName>
</protein>
<feature type="repeat" description="WD" evidence="3">
    <location>
        <begin position="799"/>
        <end position="833"/>
    </location>
</feature>
<feature type="repeat" description="WD" evidence="3">
    <location>
        <begin position="645"/>
        <end position="677"/>
    </location>
</feature>
<dbReference type="eggNOG" id="COG2319">
    <property type="taxonomic scope" value="Bacteria"/>
</dbReference>
<keyword evidence="5" id="KW-1133">Transmembrane helix</keyword>
<dbReference type="InterPro" id="IPR011047">
    <property type="entry name" value="Quinoprotein_ADH-like_sf"/>
</dbReference>
<feature type="repeat" description="WD" evidence="3">
    <location>
        <begin position="975"/>
        <end position="999"/>
    </location>
</feature>
<dbReference type="Pfam" id="PF00400">
    <property type="entry name" value="WD40"/>
    <property type="match status" value="12"/>
</dbReference>
<feature type="repeat" description="WD" evidence="3">
    <location>
        <begin position="1015"/>
        <end position="1046"/>
    </location>
</feature>
<dbReference type="SUPFAM" id="SSF50998">
    <property type="entry name" value="Quinoprotein alcohol dehydrogenase-like"/>
    <property type="match status" value="1"/>
</dbReference>
<keyword evidence="1 3" id="KW-0853">WD repeat</keyword>
<dbReference type="SMART" id="SM00320">
    <property type="entry name" value="WD40"/>
    <property type="match status" value="13"/>
</dbReference>
<dbReference type="AlphaFoldDB" id="B8HXM0"/>
<dbReference type="PROSITE" id="PS50294">
    <property type="entry name" value="WD_REPEATS_REGION"/>
    <property type="match status" value="11"/>
</dbReference>
<feature type="region of interest" description="Disordered" evidence="4">
    <location>
        <begin position="719"/>
        <end position="741"/>
    </location>
</feature>
<dbReference type="STRING" id="395961.Cyan7425_4252"/>
<dbReference type="Gene3D" id="3.40.50.300">
    <property type="entry name" value="P-loop containing nucleotide triphosphate hydrolases"/>
    <property type="match status" value="1"/>
</dbReference>
<feature type="compositionally biased region" description="Basic and acidic residues" evidence="4">
    <location>
        <begin position="719"/>
        <end position="733"/>
    </location>
</feature>
<keyword evidence="2" id="KW-0677">Repeat</keyword>
<keyword evidence="5" id="KW-0472">Membrane</keyword>
<feature type="repeat" description="WD" evidence="3">
    <location>
        <begin position="604"/>
        <end position="638"/>
    </location>
</feature>
<dbReference type="PRINTS" id="PR00320">
    <property type="entry name" value="GPROTEINBRPT"/>
</dbReference>
<dbReference type="SUPFAM" id="SSF101908">
    <property type="entry name" value="Putative isomerase YbhE"/>
    <property type="match status" value="1"/>
</dbReference>
<evidence type="ECO:0000256" key="3">
    <source>
        <dbReference type="PROSITE-ProRule" id="PRU00221"/>
    </source>
</evidence>
<feature type="repeat" description="WD" evidence="3">
    <location>
        <begin position="1097"/>
        <end position="1130"/>
    </location>
</feature>
<proteinExistence type="predicted"/>
<name>B8HXM0_CYAP4</name>
<dbReference type="KEGG" id="cyn:Cyan7425_4252"/>
<evidence type="ECO:0000256" key="1">
    <source>
        <dbReference type="ARBA" id="ARBA00022574"/>
    </source>
</evidence>
<evidence type="ECO:0000256" key="5">
    <source>
        <dbReference type="SAM" id="Phobius"/>
    </source>
</evidence>
<dbReference type="CDD" id="cd00200">
    <property type="entry name" value="WD40"/>
    <property type="match status" value="2"/>
</dbReference>
<dbReference type="OrthoDB" id="434800at2"/>
<dbReference type="Pfam" id="PF14516">
    <property type="entry name" value="AAA_35"/>
    <property type="match status" value="1"/>
</dbReference>
<dbReference type="InterPro" id="IPR001680">
    <property type="entry name" value="WD40_rpt"/>
</dbReference>
<feature type="repeat" description="WD" evidence="3">
    <location>
        <begin position="758"/>
        <end position="792"/>
    </location>
</feature>
<feature type="repeat" description="WD" evidence="3">
    <location>
        <begin position="840"/>
        <end position="872"/>
    </location>
</feature>
<feature type="repeat" description="WD" evidence="3">
    <location>
        <begin position="1138"/>
        <end position="1169"/>
    </location>
</feature>
<feature type="repeat" description="WD" evidence="3">
    <location>
        <begin position="1056"/>
        <end position="1088"/>
    </location>
</feature>
<accession>B8HXM0</accession>
<dbReference type="EMBL" id="CP001344">
    <property type="protein sequence ID" value="ACL46565.1"/>
    <property type="molecule type" value="Genomic_DNA"/>
</dbReference>
<gene>
    <name evidence="6" type="ordered locus">Cyan7425_4252</name>
</gene>
<reference evidence="6" key="1">
    <citation type="submission" date="2009-01" db="EMBL/GenBank/DDBJ databases">
        <title>Complete sequence of chromosome Cyanothece sp. PCC 7425.</title>
        <authorList>
            <consortium name="US DOE Joint Genome Institute"/>
            <person name="Lucas S."/>
            <person name="Copeland A."/>
            <person name="Lapidus A."/>
            <person name="Glavina del Rio T."/>
            <person name="Dalin E."/>
            <person name="Tice H."/>
            <person name="Bruce D."/>
            <person name="Goodwin L."/>
            <person name="Pitluck S."/>
            <person name="Sims D."/>
            <person name="Meineke L."/>
            <person name="Brettin T."/>
            <person name="Detter J.C."/>
            <person name="Han C."/>
            <person name="Larimer F."/>
            <person name="Land M."/>
            <person name="Hauser L."/>
            <person name="Kyrpides N."/>
            <person name="Ovchinnikova G."/>
            <person name="Liberton M."/>
            <person name="Stoeckel J."/>
            <person name="Banerjee A."/>
            <person name="Singh A."/>
            <person name="Page L."/>
            <person name="Sato H."/>
            <person name="Zhao L."/>
            <person name="Sherman L."/>
            <person name="Pakrasi H."/>
            <person name="Richardson P."/>
        </authorList>
    </citation>
    <scope>NUCLEOTIDE SEQUENCE</scope>
    <source>
        <strain evidence="6">PCC 7425</strain>
    </source>
</reference>
<feature type="repeat" description="WD" evidence="3">
    <location>
        <begin position="881"/>
        <end position="922"/>
    </location>
</feature>
<dbReference type="InterPro" id="IPR020472">
    <property type="entry name" value="WD40_PAC1"/>
</dbReference>
<feature type="transmembrane region" description="Helical" evidence="5">
    <location>
        <begin position="473"/>
        <end position="493"/>
    </location>
</feature>
<dbReference type="PANTHER" id="PTHR22847">
    <property type="entry name" value="WD40 REPEAT PROTEIN"/>
    <property type="match status" value="1"/>
</dbReference>